<gene>
    <name evidence="2" type="ORF">GSCOC_T00033325001</name>
</gene>
<dbReference type="SUPFAM" id="SSF53474">
    <property type="entry name" value="alpha/beta-Hydrolases"/>
    <property type="match status" value="1"/>
</dbReference>
<dbReference type="Gene3D" id="3.40.50.11320">
    <property type="match status" value="1"/>
</dbReference>
<sequence>MRIEEHLCGFIPITTTRYAVNKLRISVKTPWYPWYTQGHVGGYVVGYENLTFVTVRGAGHLVPRYQFAHGLALFSSFLEGKLPPSS</sequence>
<dbReference type="InterPro" id="IPR001563">
    <property type="entry name" value="Peptidase_S10"/>
</dbReference>
<dbReference type="Gramene" id="CDP11218">
    <property type="protein sequence ID" value="CDP11218"/>
    <property type="gene ID" value="GSCOC_T00033325001"/>
</dbReference>
<accession>A0A068UUF1</accession>
<dbReference type="Pfam" id="PF00450">
    <property type="entry name" value="Peptidase_S10"/>
    <property type="match status" value="1"/>
</dbReference>
<name>A0A068UUF1_COFCA</name>
<dbReference type="Proteomes" id="UP000295252">
    <property type="component" value="Chromosome V"/>
</dbReference>
<dbReference type="GO" id="GO:0006508">
    <property type="term" value="P:proteolysis"/>
    <property type="evidence" value="ECO:0007669"/>
    <property type="project" value="InterPro"/>
</dbReference>
<dbReference type="InterPro" id="IPR029058">
    <property type="entry name" value="AB_hydrolase_fold"/>
</dbReference>
<dbReference type="OMA" id="WSINDEV"/>
<reference evidence="3" key="1">
    <citation type="journal article" date="2014" name="Science">
        <title>The coffee genome provides insight into the convergent evolution of caffeine biosynthesis.</title>
        <authorList>
            <person name="Denoeud F."/>
            <person name="Carretero-Paulet L."/>
            <person name="Dereeper A."/>
            <person name="Droc G."/>
            <person name="Guyot R."/>
            <person name="Pietrella M."/>
            <person name="Zheng C."/>
            <person name="Alberti A."/>
            <person name="Anthony F."/>
            <person name="Aprea G."/>
            <person name="Aury J.M."/>
            <person name="Bento P."/>
            <person name="Bernard M."/>
            <person name="Bocs S."/>
            <person name="Campa C."/>
            <person name="Cenci A."/>
            <person name="Combes M.C."/>
            <person name="Crouzillat D."/>
            <person name="Da Silva C."/>
            <person name="Daddiego L."/>
            <person name="De Bellis F."/>
            <person name="Dussert S."/>
            <person name="Garsmeur O."/>
            <person name="Gayraud T."/>
            <person name="Guignon V."/>
            <person name="Jahn K."/>
            <person name="Jamilloux V."/>
            <person name="Joet T."/>
            <person name="Labadie K."/>
            <person name="Lan T."/>
            <person name="Leclercq J."/>
            <person name="Lepelley M."/>
            <person name="Leroy T."/>
            <person name="Li L.T."/>
            <person name="Librado P."/>
            <person name="Lopez L."/>
            <person name="Munoz A."/>
            <person name="Noel B."/>
            <person name="Pallavicini A."/>
            <person name="Perrotta G."/>
            <person name="Poncet V."/>
            <person name="Pot D."/>
            <person name="Priyono X."/>
            <person name="Rigoreau M."/>
            <person name="Rouard M."/>
            <person name="Rozas J."/>
            <person name="Tranchant-Dubreuil C."/>
            <person name="VanBuren R."/>
            <person name="Zhang Q."/>
            <person name="Andrade A.C."/>
            <person name="Argout X."/>
            <person name="Bertrand B."/>
            <person name="de Kochko A."/>
            <person name="Graziosi G."/>
            <person name="Henry R.J."/>
            <person name="Jayarama X."/>
            <person name="Ming R."/>
            <person name="Nagai C."/>
            <person name="Rounsley S."/>
            <person name="Sankoff D."/>
            <person name="Giuliano G."/>
            <person name="Albert V.A."/>
            <person name="Wincker P."/>
            <person name="Lashermes P."/>
        </authorList>
    </citation>
    <scope>NUCLEOTIDE SEQUENCE [LARGE SCALE GENOMIC DNA]</scope>
    <source>
        <strain evidence="3">cv. DH200-94</strain>
    </source>
</reference>
<organism evidence="2 3">
    <name type="scientific">Coffea canephora</name>
    <name type="common">Robusta coffee</name>
    <dbReference type="NCBI Taxonomy" id="49390"/>
    <lineage>
        <taxon>Eukaryota</taxon>
        <taxon>Viridiplantae</taxon>
        <taxon>Streptophyta</taxon>
        <taxon>Embryophyta</taxon>
        <taxon>Tracheophyta</taxon>
        <taxon>Spermatophyta</taxon>
        <taxon>Magnoliopsida</taxon>
        <taxon>eudicotyledons</taxon>
        <taxon>Gunneridae</taxon>
        <taxon>Pentapetalae</taxon>
        <taxon>asterids</taxon>
        <taxon>lamiids</taxon>
        <taxon>Gentianales</taxon>
        <taxon>Rubiaceae</taxon>
        <taxon>Ixoroideae</taxon>
        <taxon>Gardenieae complex</taxon>
        <taxon>Bertiereae - Coffeeae clade</taxon>
        <taxon>Coffeeae</taxon>
        <taxon>Coffea</taxon>
    </lineage>
</organism>
<dbReference type="OrthoDB" id="995539at2759"/>
<dbReference type="GO" id="GO:0004185">
    <property type="term" value="F:serine-type carboxypeptidase activity"/>
    <property type="evidence" value="ECO:0007669"/>
    <property type="project" value="InterPro"/>
</dbReference>
<dbReference type="EMBL" id="HG739136">
    <property type="protein sequence ID" value="CDP11218.1"/>
    <property type="molecule type" value="Genomic_DNA"/>
</dbReference>
<dbReference type="PhylomeDB" id="A0A068UUF1"/>
<evidence type="ECO:0000313" key="3">
    <source>
        <dbReference type="Proteomes" id="UP000295252"/>
    </source>
</evidence>
<protein>
    <submittedName>
        <fullName evidence="2">Uncharacterized protein</fullName>
    </submittedName>
</protein>
<dbReference type="AlphaFoldDB" id="A0A068UUF1"/>
<dbReference type="InParanoid" id="A0A068UUF1"/>
<evidence type="ECO:0000256" key="1">
    <source>
        <dbReference type="ARBA" id="ARBA00009431"/>
    </source>
</evidence>
<keyword evidence="3" id="KW-1185">Reference proteome</keyword>
<comment type="similarity">
    <text evidence="1">Belongs to the peptidase S10 family.</text>
</comment>
<proteinExistence type="inferred from homology"/>
<evidence type="ECO:0000313" key="2">
    <source>
        <dbReference type="EMBL" id="CDP11218.1"/>
    </source>
</evidence>